<dbReference type="Proteomes" id="UP000322245">
    <property type="component" value="Unassembled WGS sequence"/>
</dbReference>
<feature type="compositionally biased region" description="Basic and acidic residues" evidence="10">
    <location>
        <begin position="455"/>
        <end position="469"/>
    </location>
</feature>
<gene>
    <name evidence="13" type="ORF">B9479_006416</name>
</gene>
<keyword evidence="8 11" id="KW-0472">Membrane</keyword>
<feature type="transmembrane region" description="Helical" evidence="11">
    <location>
        <begin position="320"/>
        <end position="346"/>
    </location>
</feature>
<dbReference type="PANTHER" id="PTHR12428:SF66">
    <property type="entry name" value="MITOCHONDRIAL INNER MEMBRANE PROTEIN OXA1L"/>
    <property type="match status" value="1"/>
</dbReference>
<organism evidence="13 14">
    <name type="scientific">Cryptococcus floricola</name>
    <dbReference type="NCBI Taxonomy" id="2591691"/>
    <lineage>
        <taxon>Eukaryota</taxon>
        <taxon>Fungi</taxon>
        <taxon>Dikarya</taxon>
        <taxon>Basidiomycota</taxon>
        <taxon>Agaricomycotina</taxon>
        <taxon>Tremellomycetes</taxon>
        <taxon>Tremellales</taxon>
        <taxon>Cryptococcaceae</taxon>
        <taxon>Cryptococcus</taxon>
    </lineage>
</organism>
<feature type="transmembrane region" description="Helical" evidence="11">
    <location>
        <begin position="235"/>
        <end position="260"/>
    </location>
</feature>
<dbReference type="GO" id="GO:0032977">
    <property type="term" value="F:membrane insertase activity"/>
    <property type="evidence" value="ECO:0007669"/>
    <property type="project" value="InterPro"/>
</dbReference>
<dbReference type="GO" id="GO:0005743">
    <property type="term" value="C:mitochondrial inner membrane"/>
    <property type="evidence" value="ECO:0007669"/>
    <property type="project" value="UniProtKB-SubCell"/>
</dbReference>
<name>A0A5D3AN60_9TREE</name>
<keyword evidence="5" id="KW-0809">Transit peptide</keyword>
<accession>A0A5D3AN60</accession>
<evidence type="ECO:0000256" key="8">
    <source>
        <dbReference type="ARBA" id="ARBA00023136"/>
    </source>
</evidence>
<keyword evidence="14" id="KW-1185">Reference proteome</keyword>
<feature type="region of interest" description="Disordered" evidence="10">
    <location>
        <begin position="1"/>
        <end position="40"/>
    </location>
</feature>
<feature type="region of interest" description="Disordered" evidence="10">
    <location>
        <begin position="407"/>
        <end position="475"/>
    </location>
</feature>
<evidence type="ECO:0000256" key="1">
    <source>
        <dbReference type="ARBA" id="ARBA00004448"/>
    </source>
</evidence>
<evidence type="ECO:0000256" key="6">
    <source>
        <dbReference type="ARBA" id="ARBA00022989"/>
    </source>
</evidence>
<reference evidence="13 14" key="1">
    <citation type="submission" date="2017-05" db="EMBL/GenBank/DDBJ databases">
        <title>The Genome Sequence of Tsuchiyaea wingfieldii DSM 27421.</title>
        <authorList>
            <person name="Cuomo C."/>
            <person name="Passer A."/>
            <person name="Billmyre B."/>
            <person name="Heitman J."/>
        </authorList>
    </citation>
    <scope>NUCLEOTIDE SEQUENCE [LARGE SCALE GENOMIC DNA]</scope>
    <source>
        <strain evidence="13 14">DSM 27421</strain>
    </source>
</reference>
<evidence type="ECO:0000313" key="13">
    <source>
        <dbReference type="EMBL" id="TYJ52947.1"/>
    </source>
</evidence>
<feature type="transmembrane region" description="Helical" evidence="11">
    <location>
        <begin position="280"/>
        <end position="299"/>
    </location>
</feature>
<comment type="subcellular location">
    <subcellularLocation>
        <location evidence="9">Membrane</location>
        <topology evidence="9">Multi-pass membrane protein</topology>
    </subcellularLocation>
    <subcellularLocation>
        <location evidence="1">Mitochondrion inner membrane</location>
        <topology evidence="1">Multi-pass membrane protein</topology>
    </subcellularLocation>
</comment>
<dbReference type="PANTHER" id="PTHR12428">
    <property type="entry name" value="OXA1"/>
    <property type="match status" value="1"/>
</dbReference>
<evidence type="ECO:0000256" key="4">
    <source>
        <dbReference type="ARBA" id="ARBA00022792"/>
    </source>
</evidence>
<feature type="compositionally biased region" description="Basic and acidic residues" evidence="10">
    <location>
        <begin position="430"/>
        <end position="447"/>
    </location>
</feature>
<protein>
    <recommendedName>
        <fullName evidence="12">Membrane insertase YidC/Oxa/ALB C-terminal domain-containing protein</fullName>
    </recommendedName>
</protein>
<sequence length="475" mass="52329">MLHRAALRRPLGTRRLPQLPPRLRAPPASRPFSWTPWRSPDAQSAVPAPILDPLSSAIPPLPPSAIQSELSQAAPIPPPDISALAPADTLSQVPQTLENLILHSGKSLPDVLNSEEAVHASMKVSDLSLMGYEHGILSPMGWFTDGLVALHTSVGLPWWGAIAVTTVAIRLALSPLIISNQKHSTRLAAVNPQLQELMAEIQSASKSGDTHMQALVSQRMQELMRTHKVNPFKPLLLPLFQVPIFLTFFSIVRGLTALPVPQFKEGGFGWIMDLTASDPYYILPLTSLAFTNLVFVLGADGVSTAAKSGATPERTAHIRNFVQMSTVISFPFIMHFPAALLCYWTFSTGFTLLQSLALRQNIIRKMLGLPITPAQVAEPGAVSIKDPSYLDTLKAIKNFATEKMDAAREQALEQEEEKRLAQRKAVNKRPQTDFVEKIQETTAEKEMPVSPKKVGSREAEKQRRIEEARRRRSRA</sequence>
<proteinExistence type="inferred from homology"/>
<evidence type="ECO:0000256" key="3">
    <source>
        <dbReference type="ARBA" id="ARBA00022692"/>
    </source>
</evidence>
<feature type="transmembrane region" description="Helical" evidence="11">
    <location>
        <begin position="158"/>
        <end position="178"/>
    </location>
</feature>
<dbReference type="NCBIfam" id="TIGR03592">
    <property type="entry name" value="yidC_oxa1_cterm"/>
    <property type="match status" value="1"/>
</dbReference>
<dbReference type="Pfam" id="PF02096">
    <property type="entry name" value="60KD_IMP"/>
    <property type="match status" value="1"/>
</dbReference>
<keyword evidence="6 11" id="KW-1133">Transmembrane helix</keyword>
<comment type="caution">
    <text evidence="13">The sequence shown here is derived from an EMBL/GenBank/DDBJ whole genome shotgun (WGS) entry which is preliminary data.</text>
</comment>
<dbReference type="EMBL" id="NIDF01000108">
    <property type="protein sequence ID" value="TYJ52947.1"/>
    <property type="molecule type" value="Genomic_DNA"/>
</dbReference>
<evidence type="ECO:0000259" key="12">
    <source>
        <dbReference type="Pfam" id="PF02096"/>
    </source>
</evidence>
<dbReference type="GO" id="GO:0032979">
    <property type="term" value="P:protein insertion into mitochondrial inner membrane from matrix"/>
    <property type="evidence" value="ECO:0007669"/>
    <property type="project" value="TreeGrafter"/>
</dbReference>
<dbReference type="CDD" id="cd20069">
    <property type="entry name" value="5TM_Oxa1-like"/>
    <property type="match status" value="1"/>
</dbReference>
<evidence type="ECO:0000256" key="11">
    <source>
        <dbReference type="SAM" id="Phobius"/>
    </source>
</evidence>
<dbReference type="InterPro" id="IPR001708">
    <property type="entry name" value="YidC/ALB3/OXA1/COX18"/>
</dbReference>
<evidence type="ECO:0000256" key="10">
    <source>
        <dbReference type="SAM" id="MobiDB-lite"/>
    </source>
</evidence>
<evidence type="ECO:0000256" key="2">
    <source>
        <dbReference type="ARBA" id="ARBA00009877"/>
    </source>
</evidence>
<feature type="compositionally biased region" description="Low complexity" evidence="10">
    <location>
        <begin position="8"/>
        <end position="17"/>
    </location>
</feature>
<evidence type="ECO:0000256" key="5">
    <source>
        <dbReference type="ARBA" id="ARBA00022946"/>
    </source>
</evidence>
<feature type="domain" description="Membrane insertase YidC/Oxa/ALB C-terminal" evidence="12">
    <location>
        <begin position="158"/>
        <end position="359"/>
    </location>
</feature>
<keyword evidence="7" id="KW-0496">Mitochondrion</keyword>
<evidence type="ECO:0000313" key="14">
    <source>
        <dbReference type="Proteomes" id="UP000322245"/>
    </source>
</evidence>
<dbReference type="InterPro" id="IPR028055">
    <property type="entry name" value="YidC/Oxa/ALB_C"/>
</dbReference>
<feature type="compositionally biased region" description="Basic and acidic residues" evidence="10">
    <location>
        <begin position="407"/>
        <end position="420"/>
    </location>
</feature>
<keyword evidence="3 9" id="KW-0812">Transmembrane</keyword>
<evidence type="ECO:0000256" key="7">
    <source>
        <dbReference type="ARBA" id="ARBA00023128"/>
    </source>
</evidence>
<dbReference type="AlphaFoldDB" id="A0A5D3AN60"/>
<comment type="similarity">
    <text evidence="2 9">Belongs to the OXA1/ALB3/YidC family.</text>
</comment>
<evidence type="ECO:0000256" key="9">
    <source>
        <dbReference type="RuleBase" id="RU003945"/>
    </source>
</evidence>
<keyword evidence="4" id="KW-0999">Mitochondrion inner membrane</keyword>